<dbReference type="Proteomes" id="UP001148313">
    <property type="component" value="Unassembled WGS sequence"/>
</dbReference>
<gene>
    <name evidence="3" type="ORF">OOZ53_21915</name>
</gene>
<sequence>MRLATLVFCFLAAVGAARAETFAPVDGTNDPERVLTVYSTLDEVVSRPLIEAFQNENPDVTVVYEEQQSLEIYERIIRETDEDGRTADLVISSAMDLQVKLVNDGYALPVPGVDVDGWPDWATWRRSAFGLTFEPSVIVYHKPSFEGIDVPRNRADLIELLKTSESEFYGRIATYDIERAGLGFLFLARDREHSRDIWELVSAFGASGVKLYSNSSAILDRVADGRFALGYNILGSYAQSWASSKPDLGMILPEDFTVIMSRIAMVPQAAEHPELGEAMLSFLMSRQGQAIMARDVRLPALHPDVKGPNTASAMRQRFGAQLRPISISPGLVVYLDQVKRARFIARWNEALRTK</sequence>
<comment type="caution">
    <text evidence="3">The sequence shown here is derived from an EMBL/GenBank/DDBJ whole genome shotgun (WGS) entry which is preliminary data.</text>
</comment>
<dbReference type="PANTHER" id="PTHR30006">
    <property type="entry name" value="THIAMINE-BINDING PERIPLASMIC PROTEIN-RELATED"/>
    <property type="match status" value="1"/>
</dbReference>
<dbReference type="Pfam" id="PF13531">
    <property type="entry name" value="SBP_bac_11"/>
    <property type="match status" value="1"/>
</dbReference>
<dbReference type="RefSeq" id="WP_271091875.1">
    <property type="nucleotide sequence ID" value="NZ_JAPJZH010000018.1"/>
</dbReference>
<accession>A0ABT4VTJ3</accession>
<feature type="signal peptide" evidence="2">
    <location>
        <begin position="1"/>
        <end position="19"/>
    </location>
</feature>
<dbReference type="SUPFAM" id="SSF53850">
    <property type="entry name" value="Periplasmic binding protein-like II"/>
    <property type="match status" value="1"/>
</dbReference>
<evidence type="ECO:0000313" key="4">
    <source>
        <dbReference type="Proteomes" id="UP001148313"/>
    </source>
</evidence>
<dbReference type="EMBL" id="JAPJZH010000018">
    <property type="protein sequence ID" value="MDA4848030.1"/>
    <property type="molecule type" value="Genomic_DNA"/>
</dbReference>
<proteinExistence type="predicted"/>
<keyword evidence="4" id="KW-1185">Reference proteome</keyword>
<evidence type="ECO:0000256" key="2">
    <source>
        <dbReference type="SAM" id="SignalP"/>
    </source>
</evidence>
<protein>
    <submittedName>
        <fullName evidence="3">ABC transporter substrate-binding protein</fullName>
    </submittedName>
</protein>
<dbReference type="Gene3D" id="3.40.190.10">
    <property type="entry name" value="Periplasmic binding protein-like II"/>
    <property type="match status" value="2"/>
</dbReference>
<organism evidence="3 4">
    <name type="scientific">Hoeflea poritis</name>
    <dbReference type="NCBI Taxonomy" id="2993659"/>
    <lineage>
        <taxon>Bacteria</taxon>
        <taxon>Pseudomonadati</taxon>
        <taxon>Pseudomonadota</taxon>
        <taxon>Alphaproteobacteria</taxon>
        <taxon>Hyphomicrobiales</taxon>
        <taxon>Rhizobiaceae</taxon>
        <taxon>Hoeflea</taxon>
    </lineage>
</organism>
<evidence type="ECO:0000313" key="3">
    <source>
        <dbReference type="EMBL" id="MDA4848030.1"/>
    </source>
</evidence>
<evidence type="ECO:0000256" key="1">
    <source>
        <dbReference type="ARBA" id="ARBA00022729"/>
    </source>
</evidence>
<keyword evidence="1 2" id="KW-0732">Signal</keyword>
<dbReference type="PANTHER" id="PTHR30006:SF25">
    <property type="entry name" value="PHOSPHOGLYCERATE TRANSPORT REGULATORY PROTEIN PGTC"/>
    <property type="match status" value="1"/>
</dbReference>
<reference evidence="3" key="1">
    <citation type="submission" date="2022-11" db="EMBL/GenBank/DDBJ databases">
        <title>Hoeflea poritis sp. nov., isolated from scleractinian coral Porites lutea.</title>
        <authorList>
            <person name="Zhang G."/>
            <person name="Wei Q."/>
            <person name="Cai L."/>
        </authorList>
    </citation>
    <scope>NUCLEOTIDE SEQUENCE</scope>
    <source>
        <strain evidence="3">E7-10</strain>
    </source>
</reference>
<name>A0ABT4VTJ3_9HYPH</name>
<feature type="chain" id="PRO_5045760827" evidence="2">
    <location>
        <begin position="20"/>
        <end position="354"/>
    </location>
</feature>